<dbReference type="EMBL" id="JHEG04000001">
    <property type="protein sequence ID" value="KAF3888490.1"/>
    <property type="molecule type" value="Genomic_DNA"/>
</dbReference>
<dbReference type="EMBL" id="JHEG02000059">
    <property type="protein sequence ID" value="KIE07971.1"/>
    <property type="molecule type" value="Genomic_DNA"/>
</dbReference>
<dbReference type="RefSeq" id="WP_038083294.1">
    <property type="nucleotide sequence ID" value="NZ_JHEG04000001.1"/>
</dbReference>
<dbReference type="Proteomes" id="UP000029738">
    <property type="component" value="Unassembled WGS sequence"/>
</dbReference>
<dbReference type="OrthoDB" id="495412at2"/>
<sequence>MKTLSLPIKGLIAIAVAGMSFTTILGQQFTLADTGRSILQDLDPQRGNDPLGPRSDEVDNLGLFDLIHRFNQGSTVWDSKQQDQQLNDATAEFRKKQQYLLQQQGAQQQNKPVLPVTNQQ</sequence>
<evidence type="ECO:0000313" key="2">
    <source>
        <dbReference type="EMBL" id="KIE07971.1"/>
    </source>
</evidence>
<evidence type="ECO:0000313" key="3">
    <source>
        <dbReference type="Proteomes" id="UP000029738"/>
    </source>
</evidence>
<dbReference type="STRING" id="1479485.DA73_0244250"/>
<protein>
    <submittedName>
        <fullName evidence="2">Uncharacterized protein</fullName>
    </submittedName>
</protein>
<reference evidence="1" key="2">
    <citation type="submission" date="2019-11" db="EMBL/GenBank/DDBJ databases">
        <title>Improved Assembly of Tolypothrix boutellei genome.</title>
        <authorList>
            <person name="Sarangi A.N."/>
            <person name="Mukherjee M."/>
            <person name="Ghosh S."/>
            <person name="Singh D."/>
            <person name="Das A."/>
            <person name="Kant S."/>
            <person name="Prusty A."/>
            <person name="Tripathy S."/>
        </authorList>
    </citation>
    <scope>NUCLEOTIDE SEQUENCE</scope>
    <source>
        <strain evidence="1">VB521301</strain>
    </source>
</reference>
<proteinExistence type="predicted"/>
<keyword evidence="3" id="KW-1185">Reference proteome</keyword>
<accession>A0A0C1N6A4</accession>
<evidence type="ECO:0000313" key="1">
    <source>
        <dbReference type="EMBL" id="KAF3888490.1"/>
    </source>
</evidence>
<reference evidence="2" key="1">
    <citation type="journal article" date="2015" name="Genome Announc.">
        <title>Draft Genome Sequence of Tolypothrix boutellei Strain VB521301.</title>
        <authorList>
            <person name="Chandrababunaidu M.M."/>
            <person name="Singh D."/>
            <person name="Sen D."/>
            <person name="Bhan S."/>
            <person name="Das S."/>
            <person name="Gupta A."/>
            <person name="Adhikary S.P."/>
            <person name="Tripathy S."/>
        </authorList>
    </citation>
    <scope>NUCLEOTIDE SEQUENCE</scope>
    <source>
        <strain evidence="2">VB521301</strain>
    </source>
</reference>
<organism evidence="2">
    <name type="scientific">Tolypothrix bouteillei VB521301</name>
    <dbReference type="NCBI Taxonomy" id="1479485"/>
    <lineage>
        <taxon>Bacteria</taxon>
        <taxon>Bacillati</taxon>
        <taxon>Cyanobacteriota</taxon>
        <taxon>Cyanophyceae</taxon>
        <taxon>Nostocales</taxon>
        <taxon>Tolypothrichaceae</taxon>
        <taxon>Tolypothrix</taxon>
    </lineage>
</organism>
<name>A0A0C1N6A4_9CYAN</name>
<gene>
    <name evidence="2" type="ORF">DA73_0244250</name>
    <name evidence="1" type="ORF">DA73_0400025695</name>
</gene>
<dbReference type="AlphaFoldDB" id="A0A0C1N6A4"/>
<comment type="caution">
    <text evidence="2">The sequence shown here is derived from an EMBL/GenBank/DDBJ whole genome shotgun (WGS) entry which is preliminary data.</text>
</comment>